<feature type="domain" description="RNA polymerase subunit H/Rpb5 C-terminal" evidence="5">
    <location>
        <begin position="129"/>
        <end position="200"/>
    </location>
</feature>
<comment type="caution">
    <text evidence="7">The sequence shown here is derived from an EMBL/GenBank/DDBJ whole genome shotgun (WGS) entry which is preliminary data.</text>
</comment>
<dbReference type="GO" id="GO:0005666">
    <property type="term" value="C:RNA polymerase III complex"/>
    <property type="evidence" value="ECO:0007669"/>
    <property type="project" value="TreeGrafter"/>
</dbReference>
<dbReference type="Gene3D" id="3.40.1340.10">
    <property type="entry name" value="RNA polymerase, Rpb5, N-terminal domain"/>
    <property type="match status" value="1"/>
</dbReference>
<dbReference type="Pfam" id="PF03871">
    <property type="entry name" value="RNA_pol_Rpb5_N"/>
    <property type="match status" value="1"/>
</dbReference>
<dbReference type="HAMAP" id="MF_00025">
    <property type="entry name" value="RNApol_Rpo5_RPB5"/>
    <property type="match status" value="1"/>
</dbReference>
<dbReference type="NCBIfam" id="NF007129">
    <property type="entry name" value="PRK09570.1"/>
    <property type="match status" value="1"/>
</dbReference>
<dbReference type="Gene3D" id="3.90.940.20">
    <property type="entry name" value="RPB5-like RNA polymerase subunit"/>
    <property type="match status" value="1"/>
</dbReference>
<feature type="domain" description="RNA polymerase Rpb5 N-terminal" evidence="6">
    <location>
        <begin position="4"/>
        <end position="86"/>
    </location>
</feature>
<dbReference type="OrthoDB" id="248779at2759"/>
<evidence type="ECO:0000256" key="4">
    <source>
        <dbReference type="ARBA" id="ARBA00025765"/>
    </source>
</evidence>
<dbReference type="Pfam" id="PF01191">
    <property type="entry name" value="RNA_pol_Rpb5_C"/>
    <property type="match status" value="1"/>
</dbReference>
<dbReference type="InterPro" id="IPR000783">
    <property type="entry name" value="RNA_pol_subH/Rpb5_C"/>
</dbReference>
<keyword evidence="8" id="KW-1185">Reference proteome</keyword>
<evidence type="ECO:0000259" key="6">
    <source>
        <dbReference type="Pfam" id="PF03871"/>
    </source>
</evidence>
<dbReference type="EMBL" id="CAJHUC010000591">
    <property type="protein sequence ID" value="CAD7697020.1"/>
    <property type="molecule type" value="Genomic_DNA"/>
</dbReference>
<dbReference type="PANTHER" id="PTHR10535:SF0">
    <property type="entry name" value="DNA-DIRECTED RNA POLYMERASES I, II, AND III SUBUNIT RPABC1"/>
    <property type="match status" value="1"/>
</dbReference>
<gene>
    <name evidence="7" type="ORF">OSTQU699_LOCUS2381</name>
</gene>
<dbReference type="GO" id="GO:0042797">
    <property type="term" value="P:tRNA transcription by RNA polymerase III"/>
    <property type="evidence" value="ECO:0007669"/>
    <property type="project" value="TreeGrafter"/>
</dbReference>
<dbReference type="GO" id="GO:0005736">
    <property type="term" value="C:RNA polymerase I complex"/>
    <property type="evidence" value="ECO:0007669"/>
    <property type="project" value="TreeGrafter"/>
</dbReference>
<dbReference type="Proteomes" id="UP000708148">
    <property type="component" value="Unassembled WGS sequence"/>
</dbReference>
<evidence type="ECO:0000256" key="2">
    <source>
        <dbReference type="ARBA" id="ARBA00023163"/>
    </source>
</evidence>
<dbReference type="PANTHER" id="PTHR10535">
    <property type="entry name" value="DNA-DIRECTED RNA POLYMERASES I, II, AND III SUBUNIT RPABC1"/>
    <property type="match status" value="1"/>
</dbReference>
<name>A0A8S1ISW7_9CHLO</name>
<dbReference type="PIRSF" id="PIRSF000747">
    <property type="entry name" value="RPB5"/>
    <property type="match status" value="1"/>
</dbReference>
<organism evidence="7 8">
    <name type="scientific">Ostreobium quekettii</name>
    <dbReference type="NCBI Taxonomy" id="121088"/>
    <lineage>
        <taxon>Eukaryota</taxon>
        <taxon>Viridiplantae</taxon>
        <taxon>Chlorophyta</taxon>
        <taxon>core chlorophytes</taxon>
        <taxon>Ulvophyceae</taxon>
        <taxon>TCBD clade</taxon>
        <taxon>Bryopsidales</taxon>
        <taxon>Ostreobineae</taxon>
        <taxon>Ostreobiaceae</taxon>
        <taxon>Ostreobium</taxon>
    </lineage>
</organism>
<dbReference type="AlphaFoldDB" id="A0A8S1ISW7"/>
<dbReference type="SUPFAM" id="SSF53036">
    <property type="entry name" value="Eukaryotic RPB5 N-terminal domain"/>
    <property type="match status" value="1"/>
</dbReference>
<evidence type="ECO:0000256" key="1">
    <source>
        <dbReference type="ARBA" id="ARBA00004123"/>
    </source>
</evidence>
<reference evidence="7" key="1">
    <citation type="submission" date="2020-12" db="EMBL/GenBank/DDBJ databases">
        <authorList>
            <person name="Iha C."/>
        </authorList>
    </citation>
    <scope>NUCLEOTIDE SEQUENCE</scope>
</reference>
<dbReference type="InterPro" id="IPR005571">
    <property type="entry name" value="RNA_pol_Rpb5_N"/>
</dbReference>
<accession>A0A8S1ISW7</accession>
<comment type="subcellular location">
    <subcellularLocation>
        <location evidence="1">Nucleus</location>
    </subcellularLocation>
</comment>
<evidence type="ECO:0000313" key="8">
    <source>
        <dbReference type="Proteomes" id="UP000708148"/>
    </source>
</evidence>
<dbReference type="GO" id="GO:0005665">
    <property type="term" value="C:RNA polymerase II, core complex"/>
    <property type="evidence" value="ECO:0007669"/>
    <property type="project" value="TreeGrafter"/>
</dbReference>
<sequence length="202" mass="23455">MDFATRVYRVRKTCLEMLGDRGYLVPQDELTATLEAFKMKYGEQPRKEELTLLIPKMENHRENIFVFFPEEEKVGVTAIKTIADRMKAENVGRALMVIASKLTPFAKATLQQMESKYKIEIFLEQELLVNITKHVLVPEHRVLKDNEKKTLLAQYKVKESQLPRIQLNDPVARYYGMVRGQVVRIVRASETAGRYVTYRIAC</sequence>
<dbReference type="GO" id="GO:0006362">
    <property type="term" value="P:transcription elongation by RNA polymerase I"/>
    <property type="evidence" value="ECO:0007669"/>
    <property type="project" value="TreeGrafter"/>
</dbReference>
<dbReference type="FunFam" id="3.40.1340.10:FF:000001">
    <property type="entry name" value="DNA-directed RNA polymerases I, II, and III subunit RPABC1"/>
    <property type="match status" value="1"/>
</dbReference>
<evidence type="ECO:0000259" key="5">
    <source>
        <dbReference type="Pfam" id="PF01191"/>
    </source>
</evidence>
<dbReference type="FunFam" id="3.90.940.20:FF:000001">
    <property type="entry name" value="DNA-directed RNA polymerases I, II, and III subunit RPABC1"/>
    <property type="match status" value="1"/>
</dbReference>
<proteinExistence type="inferred from homology"/>
<dbReference type="SUPFAM" id="SSF55287">
    <property type="entry name" value="RPB5-like RNA polymerase subunit"/>
    <property type="match status" value="1"/>
</dbReference>
<evidence type="ECO:0008006" key="9">
    <source>
        <dbReference type="Google" id="ProtNLM"/>
    </source>
</evidence>
<evidence type="ECO:0000256" key="3">
    <source>
        <dbReference type="ARBA" id="ARBA00023242"/>
    </source>
</evidence>
<evidence type="ECO:0000313" key="7">
    <source>
        <dbReference type="EMBL" id="CAD7697020.1"/>
    </source>
</evidence>
<dbReference type="GO" id="GO:0003677">
    <property type="term" value="F:DNA binding"/>
    <property type="evidence" value="ECO:0007669"/>
    <property type="project" value="InterPro"/>
</dbReference>
<protein>
    <recommendedName>
        <fullName evidence="9">DNA-directed RNA polymerases I, II, and III subunit RPABC1</fullName>
    </recommendedName>
</protein>
<comment type="similarity">
    <text evidence="4">Belongs to the archaeal Rpo5/eukaryotic RPB5 RNA polymerase subunit family.</text>
</comment>
<dbReference type="GO" id="GO:0006366">
    <property type="term" value="P:transcription by RNA polymerase II"/>
    <property type="evidence" value="ECO:0007669"/>
    <property type="project" value="TreeGrafter"/>
</dbReference>
<dbReference type="InterPro" id="IPR035913">
    <property type="entry name" value="RPB5-like_sf"/>
</dbReference>
<keyword evidence="3" id="KW-0539">Nucleus</keyword>
<keyword evidence="2" id="KW-0804">Transcription</keyword>
<dbReference type="InterPro" id="IPR014381">
    <property type="entry name" value="Arch_Rpo5/euc_Rpb5"/>
</dbReference>
<dbReference type="InterPro" id="IPR036710">
    <property type="entry name" value="RNA_pol_Rpb5_N_sf"/>
</dbReference>
<dbReference type="GO" id="GO:0003899">
    <property type="term" value="F:DNA-directed RNA polymerase activity"/>
    <property type="evidence" value="ECO:0007669"/>
    <property type="project" value="InterPro"/>
</dbReference>